<feature type="transmembrane region" description="Helical" evidence="7">
    <location>
        <begin position="306"/>
        <end position="325"/>
    </location>
</feature>
<sequence>METQSHIPAEKASLDEVATTVVMARVTDYFGFFVYAIASALVFPRLFFPEYPPVEGMLLSFLVFALAFLARPIGALLARVVDRKAGRPAKITLATMVFGISTVGIGLLPGYAELGWLAPVALAVFRIGQGLGLGGSWDGVTLQLQNAAPEHRQGLYTMIPQLGGPIGFCVAASMFYVLTGFLSDEEFMSFGWRFAFFAVMAVNVVSLFARLRLLTTDFGADESLSQSSPVVEMARAQWRPIVLSACLPLATYALFHLVTVFPLAYAILYATTSLPEILMLQLIGGGLSLVTMILSGVLADRFSRQWVIGTSTLLMIALCFTIPMLRTEPAVFIVAGFLLLGLSQGQSGVVSGGRFIRRYAYSANALSVNLSWILGAAFAPALGVWLTDRYGDWAAALYLLSGVIVTFFVMTVLVRRSATADEEGASA</sequence>
<organism evidence="9 10">
    <name type="scientific">Parahalioglobus pacificus</name>
    <dbReference type="NCBI Taxonomy" id="930806"/>
    <lineage>
        <taxon>Bacteria</taxon>
        <taxon>Pseudomonadati</taxon>
        <taxon>Pseudomonadota</taxon>
        <taxon>Gammaproteobacteria</taxon>
        <taxon>Cellvibrionales</taxon>
        <taxon>Halieaceae</taxon>
        <taxon>Parahalioglobus</taxon>
    </lineage>
</organism>
<dbReference type="Gene3D" id="1.20.1250.20">
    <property type="entry name" value="MFS general substrate transporter like domains"/>
    <property type="match status" value="2"/>
</dbReference>
<evidence type="ECO:0000256" key="3">
    <source>
        <dbReference type="ARBA" id="ARBA00022475"/>
    </source>
</evidence>
<dbReference type="AlphaFoldDB" id="A0A919CM18"/>
<feature type="transmembrane region" description="Helical" evidence="7">
    <location>
        <begin position="59"/>
        <end position="78"/>
    </location>
</feature>
<reference evidence="9" key="1">
    <citation type="journal article" date="2014" name="Int. J. Syst. Evol. Microbiol.">
        <title>Complete genome sequence of Corynebacterium casei LMG S-19264T (=DSM 44701T), isolated from a smear-ripened cheese.</title>
        <authorList>
            <consortium name="US DOE Joint Genome Institute (JGI-PGF)"/>
            <person name="Walter F."/>
            <person name="Albersmeier A."/>
            <person name="Kalinowski J."/>
            <person name="Ruckert C."/>
        </authorList>
    </citation>
    <scope>NUCLEOTIDE SEQUENCE</scope>
    <source>
        <strain evidence="9">KCTC 23430</strain>
    </source>
</reference>
<gene>
    <name evidence="9" type="ORF">GCM10007053_28530</name>
</gene>
<protein>
    <submittedName>
        <fullName evidence="9">MFS transporter</fullName>
    </submittedName>
</protein>
<evidence type="ECO:0000313" key="9">
    <source>
        <dbReference type="EMBL" id="GHD38245.1"/>
    </source>
</evidence>
<dbReference type="GO" id="GO:0022857">
    <property type="term" value="F:transmembrane transporter activity"/>
    <property type="evidence" value="ECO:0007669"/>
    <property type="project" value="InterPro"/>
</dbReference>
<keyword evidence="3" id="KW-1003">Cell membrane</keyword>
<evidence type="ECO:0000256" key="2">
    <source>
        <dbReference type="ARBA" id="ARBA00022448"/>
    </source>
</evidence>
<feature type="transmembrane region" description="Helical" evidence="7">
    <location>
        <begin position="241"/>
        <end position="265"/>
    </location>
</feature>
<dbReference type="Pfam" id="PF07690">
    <property type="entry name" value="MFS_1"/>
    <property type="match status" value="1"/>
</dbReference>
<feature type="transmembrane region" description="Helical" evidence="7">
    <location>
        <begin position="393"/>
        <end position="414"/>
    </location>
</feature>
<dbReference type="PANTHER" id="PTHR43045">
    <property type="entry name" value="SHIKIMATE TRANSPORTER"/>
    <property type="match status" value="1"/>
</dbReference>
<dbReference type="SUPFAM" id="SSF103473">
    <property type="entry name" value="MFS general substrate transporter"/>
    <property type="match status" value="1"/>
</dbReference>
<comment type="subcellular location">
    <subcellularLocation>
        <location evidence="1">Cell membrane</location>
        <topology evidence="1">Multi-pass membrane protein</topology>
    </subcellularLocation>
</comment>
<proteinExistence type="predicted"/>
<reference evidence="9" key="2">
    <citation type="submission" date="2020-09" db="EMBL/GenBank/DDBJ databases">
        <authorList>
            <person name="Sun Q."/>
            <person name="Kim S."/>
        </authorList>
    </citation>
    <scope>NUCLEOTIDE SEQUENCE</scope>
    <source>
        <strain evidence="9">KCTC 23430</strain>
    </source>
</reference>
<feature type="transmembrane region" description="Helical" evidence="7">
    <location>
        <begin position="29"/>
        <end position="47"/>
    </location>
</feature>
<evidence type="ECO:0000256" key="6">
    <source>
        <dbReference type="ARBA" id="ARBA00023136"/>
    </source>
</evidence>
<evidence type="ECO:0000256" key="5">
    <source>
        <dbReference type="ARBA" id="ARBA00022989"/>
    </source>
</evidence>
<dbReference type="PROSITE" id="PS50850">
    <property type="entry name" value="MFS"/>
    <property type="match status" value="1"/>
</dbReference>
<keyword evidence="2" id="KW-0813">Transport</keyword>
<evidence type="ECO:0000256" key="7">
    <source>
        <dbReference type="SAM" id="Phobius"/>
    </source>
</evidence>
<keyword evidence="5 7" id="KW-1133">Transmembrane helix</keyword>
<dbReference type="Proteomes" id="UP000644693">
    <property type="component" value="Unassembled WGS sequence"/>
</dbReference>
<evidence type="ECO:0000259" key="8">
    <source>
        <dbReference type="PROSITE" id="PS50850"/>
    </source>
</evidence>
<dbReference type="InterPro" id="IPR011701">
    <property type="entry name" value="MFS"/>
</dbReference>
<dbReference type="RefSeq" id="WP_189478493.1">
    <property type="nucleotide sequence ID" value="NZ_BMYM01000003.1"/>
</dbReference>
<evidence type="ECO:0000256" key="4">
    <source>
        <dbReference type="ARBA" id="ARBA00022692"/>
    </source>
</evidence>
<dbReference type="InterPro" id="IPR036259">
    <property type="entry name" value="MFS_trans_sf"/>
</dbReference>
<dbReference type="PANTHER" id="PTHR43045:SF2">
    <property type="entry name" value="INNER MEMBRANE METABOLITE TRANSPORT PROTEIN YHJE"/>
    <property type="match status" value="1"/>
</dbReference>
<evidence type="ECO:0000313" key="10">
    <source>
        <dbReference type="Proteomes" id="UP000644693"/>
    </source>
</evidence>
<name>A0A919CM18_9GAMM</name>
<keyword evidence="6 7" id="KW-0472">Membrane</keyword>
<keyword evidence="4 7" id="KW-0812">Transmembrane</keyword>
<comment type="caution">
    <text evidence="9">The sequence shown here is derived from an EMBL/GenBank/DDBJ whole genome shotgun (WGS) entry which is preliminary data.</text>
</comment>
<keyword evidence="10" id="KW-1185">Reference proteome</keyword>
<feature type="transmembrane region" description="Helical" evidence="7">
    <location>
        <begin position="331"/>
        <end position="356"/>
    </location>
</feature>
<feature type="transmembrane region" description="Helical" evidence="7">
    <location>
        <begin position="114"/>
        <end position="134"/>
    </location>
</feature>
<accession>A0A919CM18</accession>
<dbReference type="InterPro" id="IPR020846">
    <property type="entry name" value="MFS_dom"/>
</dbReference>
<feature type="transmembrane region" description="Helical" evidence="7">
    <location>
        <begin position="190"/>
        <end position="209"/>
    </location>
</feature>
<dbReference type="GO" id="GO:0005886">
    <property type="term" value="C:plasma membrane"/>
    <property type="evidence" value="ECO:0007669"/>
    <property type="project" value="UniProtKB-SubCell"/>
</dbReference>
<feature type="transmembrane region" description="Helical" evidence="7">
    <location>
        <begin position="277"/>
        <end position="299"/>
    </location>
</feature>
<feature type="transmembrane region" description="Helical" evidence="7">
    <location>
        <begin position="368"/>
        <end position="387"/>
    </location>
</feature>
<feature type="domain" description="Major facilitator superfamily (MFS) profile" evidence="8">
    <location>
        <begin position="17"/>
        <end position="419"/>
    </location>
</feature>
<dbReference type="EMBL" id="BMYM01000003">
    <property type="protein sequence ID" value="GHD38245.1"/>
    <property type="molecule type" value="Genomic_DNA"/>
</dbReference>
<feature type="transmembrane region" description="Helical" evidence="7">
    <location>
        <begin position="90"/>
        <end position="108"/>
    </location>
</feature>
<feature type="transmembrane region" description="Helical" evidence="7">
    <location>
        <begin position="155"/>
        <end position="178"/>
    </location>
</feature>
<evidence type="ECO:0000256" key="1">
    <source>
        <dbReference type="ARBA" id="ARBA00004651"/>
    </source>
</evidence>